<feature type="transmembrane region" description="Helical" evidence="5">
    <location>
        <begin position="384"/>
        <end position="412"/>
    </location>
</feature>
<keyword evidence="4 5" id="KW-0472">Membrane</keyword>
<reference evidence="7 8" key="1">
    <citation type="submission" date="2016-02" db="EMBL/GenBank/DDBJ databases">
        <authorList>
            <person name="Teng J.L."/>
            <person name="Tang Y."/>
            <person name="Huang Y."/>
            <person name="Guo F."/>
            <person name="Wei W."/>
            <person name="Chen J.H."/>
            <person name="Wong S.Y."/>
            <person name="Lau S.K."/>
            <person name="Woo P.C."/>
        </authorList>
    </citation>
    <scope>NUCLEOTIDE SEQUENCE [LARGE SCALE GENOMIC DNA]</scope>
    <source>
        <strain evidence="7 8">JCM 13375</strain>
    </source>
</reference>
<feature type="domain" description="STAS" evidence="6">
    <location>
        <begin position="437"/>
        <end position="540"/>
    </location>
</feature>
<organism evidence="7 8">
    <name type="scientific">Tsukamurella pseudospumae</name>
    <dbReference type="NCBI Taxonomy" id="239498"/>
    <lineage>
        <taxon>Bacteria</taxon>
        <taxon>Bacillati</taxon>
        <taxon>Actinomycetota</taxon>
        <taxon>Actinomycetes</taxon>
        <taxon>Mycobacteriales</taxon>
        <taxon>Tsukamurellaceae</taxon>
        <taxon>Tsukamurella</taxon>
    </lineage>
</organism>
<dbReference type="InterPro" id="IPR002645">
    <property type="entry name" value="STAS_dom"/>
</dbReference>
<evidence type="ECO:0000256" key="1">
    <source>
        <dbReference type="ARBA" id="ARBA00004141"/>
    </source>
</evidence>
<dbReference type="InterPro" id="IPR001902">
    <property type="entry name" value="SLC26A/SulP_fam"/>
</dbReference>
<protein>
    <submittedName>
        <fullName evidence="7">MFS transporter</fullName>
    </submittedName>
</protein>
<dbReference type="Pfam" id="PF01740">
    <property type="entry name" value="STAS"/>
    <property type="match status" value="1"/>
</dbReference>
<dbReference type="Pfam" id="PF00916">
    <property type="entry name" value="Sulfate_transp"/>
    <property type="match status" value="1"/>
</dbReference>
<feature type="transmembrane region" description="Helical" evidence="5">
    <location>
        <begin position="350"/>
        <end position="372"/>
    </location>
</feature>
<sequence length="557" mass="56806">MRAPLPRPEDLPSRADYAEVPRTWRGDLVAGVTVGVVALPLALAFGVSAGVGAQAGLITAIIAGVCAAVFGGSNVQVSGPTGAMVVVLAPIVASSGVGTVALLSVLAGVVLFVLGASRVGRAVGFIPWPVIEGFTVGIGVIIFLQQVPSALSSPVAAGENALVAAVESVAGARWPAVGVSAAMVVFVAVVMVAVPRLHRALPAGLIAIIVVTAAVAAFDIATPVIGELPSSLPAPQLPEVVWADVPGLSGAVLAIAALAAIESLLSARVASTMPGPTGETTGPFNADRELVGQGVASVAAGLFGGMPATGAIARTAVNVRSGGRTRMAAIVHSLVLVLVVYAASTVVGRIPLAALAGVLMVTAARMISPSLVRRILRSTRSDALTFAATAVITVSFDLIVAIEIGIACAALLTLRKFAGMGAVRRERLPGTPQAGDDQIALLRLDGLMFFGVADRIQQELTAVTGVTVIILRLSQVQYVDATGAQALAETVQALERHGVTVLLKGIRPEHLPVISRVGVLEHLRHERHLFDTLPAALAHARDHIQRSAHENTTNGPQ</sequence>
<feature type="transmembrane region" description="Helical" evidence="5">
    <location>
        <begin position="55"/>
        <end position="73"/>
    </location>
</feature>
<dbReference type="RefSeq" id="WP_068745904.1">
    <property type="nucleotide sequence ID" value="NZ_LSRE01000017.1"/>
</dbReference>
<dbReference type="CDD" id="cd07042">
    <property type="entry name" value="STAS_SulP_like_sulfate_transporter"/>
    <property type="match status" value="1"/>
</dbReference>
<dbReference type="Gene3D" id="3.30.750.24">
    <property type="entry name" value="STAS domain"/>
    <property type="match status" value="1"/>
</dbReference>
<name>A0A137ZHT1_9ACTN</name>
<dbReference type="EMBL" id="LSRE01000017">
    <property type="protein sequence ID" value="KXO97744.1"/>
    <property type="molecule type" value="Genomic_DNA"/>
</dbReference>
<dbReference type="InterPro" id="IPR036513">
    <property type="entry name" value="STAS_dom_sf"/>
</dbReference>
<keyword evidence="3 5" id="KW-1133">Transmembrane helix</keyword>
<comment type="caution">
    <text evidence="7">The sequence shown here is derived from an EMBL/GenBank/DDBJ whole genome shotgun (WGS) entry which is preliminary data.</text>
</comment>
<feature type="transmembrane region" description="Helical" evidence="5">
    <location>
        <begin position="174"/>
        <end position="194"/>
    </location>
</feature>
<feature type="transmembrane region" description="Helical" evidence="5">
    <location>
        <begin position="85"/>
        <end position="113"/>
    </location>
</feature>
<feature type="transmembrane region" description="Helical" evidence="5">
    <location>
        <begin position="245"/>
        <end position="265"/>
    </location>
</feature>
<evidence type="ECO:0000256" key="5">
    <source>
        <dbReference type="SAM" id="Phobius"/>
    </source>
</evidence>
<proteinExistence type="predicted"/>
<evidence type="ECO:0000256" key="3">
    <source>
        <dbReference type="ARBA" id="ARBA00022989"/>
    </source>
</evidence>
<feature type="transmembrane region" description="Helical" evidence="5">
    <location>
        <begin position="327"/>
        <end position="344"/>
    </location>
</feature>
<gene>
    <name evidence="7" type="ORF">AXK61_21735</name>
</gene>
<feature type="transmembrane region" description="Helical" evidence="5">
    <location>
        <begin position="28"/>
        <end position="48"/>
    </location>
</feature>
<comment type="subcellular location">
    <subcellularLocation>
        <location evidence="1">Membrane</location>
        <topology evidence="1">Multi-pass membrane protein</topology>
    </subcellularLocation>
</comment>
<evidence type="ECO:0000259" key="6">
    <source>
        <dbReference type="PROSITE" id="PS50801"/>
    </source>
</evidence>
<evidence type="ECO:0000313" key="7">
    <source>
        <dbReference type="EMBL" id="KXO97744.1"/>
    </source>
</evidence>
<dbReference type="Proteomes" id="UP000070409">
    <property type="component" value="Unassembled WGS sequence"/>
</dbReference>
<keyword evidence="8" id="KW-1185">Reference proteome</keyword>
<evidence type="ECO:0000256" key="4">
    <source>
        <dbReference type="ARBA" id="ARBA00023136"/>
    </source>
</evidence>
<accession>A0A137ZHT1</accession>
<keyword evidence="2 5" id="KW-0812">Transmembrane</keyword>
<feature type="transmembrane region" description="Helical" evidence="5">
    <location>
        <begin position="201"/>
        <end position="225"/>
    </location>
</feature>
<dbReference type="SUPFAM" id="SSF52091">
    <property type="entry name" value="SpoIIaa-like"/>
    <property type="match status" value="1"/>
</dbReference>
<dbReference type="InterPro" id="IPR011547">
    <property type="entry name" value="SLC26A/SulP_dom"/>
</dbReference>
<feature type="transmembrane region" description="Helical" evidence="5">
    <location>
        <begin position="125"/>
        <end position="144"/>
    </location>
</feature>
<evidence type="ECO:0000313" key="8">
    <source>
        <dbReference type="Proteomes" id="UP000070409"/>
    </source>
</evidence>
<dbReference type="PANTHER" id="PTHR11814">
    <property type="entry name" value="SULFATE TRANSPORTER"/>
    <property type="match status" value="1"/>
</dbReference>
<dbReference type="PROSITE" id="PS50801">
    <property type="entry name" value="STAS"/>
    <property type="match status" value="1"/>
</dbReference>
<evidence type="ECO:0000256" key="2">
    <source>
        <dbReference type="ARBA" id="ARBA00022692"/>
    </source>
</evidence>